<evidence type="ECO:0000256" key="3">
    <source>
        <dbReference type="ARBA" id="ARBA00022723"/>
    </source>
</evidence>
<keyword evidence="4" id="KW-0378">Hydrolase</keyword>
<gene>
    <name evidence="10" type="ORF">HF964_07580</name>
</gene>
<dbReference type="GO" id="GO:0005737">
    <property type="term" value="C:cytoplasm"/>
    <property type="evidence" value="ECO:0007669"/>
    <property type="project" value="TreeGrafter"/>
</dbReference>
<keyword evidence="5 8" id="KW-0862">Zinc</keyword>
<evidence type="ECO:0000259" key="9">
    <source>
        <dbReference type="PROSITE" id="PS51747"/>
    </source>
</evidence>
<feature type="binding site" evidence="8">
    <location>
        <position position="102"/>
    </location>
    <ligand>
        <name>Zn(2+)</name>
        <dbReference type="ChEBI" id="CHEBI:29105"/>
        <note>catalytic</note>
    </ligand>
</feature>
<evidence type="ECO:0000313" key="11">
    <source>
        <dbReference type="Proteomes" id="UP000549765"/>
    </source>
</evidence>
<accession>A0A7X6S339</accession>
<dbReference type="PANTHER" id="PTHR11086:SF18">
    <property type="entry name" value="DEOXYCYTIDYLATE DEAMINASE"/>
    <property type="match status" value="1"/>
</dbReference>
<organism evidence="10 11">
    <name type="scientific">Periweissella fabalis</name>
    <dbReference type="NCBI Taxonomy" id="1070421"/>
    <lineage>
        <taxon>Bacteria</taxon>
        <taxon>Bacillati</taxon>
        <taxon>Bacillota</taxon>
        <taxon>Bacilli</taxon>
        <taxon>Lactobacillales</taxon>
        <taxon>Lactobacillaceae</taxon>
        <taxon>Periweissella</taxon>
    </lineage>
</organism>
<dbReference type="GO" id="GO:0004132">
    <property type="term" value="F:dCMP deaminase activity"/>
    <property type="evidence" value="ECO:0007669"/>
    <property type="project" value="InterPro"/>
</dbReference>
<evidence type="ECO:0000256" key="8">
    <source>
        <dbReference type="PIRSR" id="PIRSR006019-2"/>
    </source>
</evidence>
<name>A0A7X6S339_9LACO</name>
<dbReference type="InterPro" id="IPR016473">
    <property type="entry name" value="dCMP_deaminase"/>
</dbReference>
<dbReference type="InterPro" id="IPR013404">
    <property type="entry name" value="Competence_ComEB"/>
</dbReference>
<dbReference type="RefSeq" id="WP_168722444.1">
    <property type="nucleotide sequence ID" value="NZ_JAAXPN010000008.1"/>
</dbReference>
<evidence type="ECO:0000256" key="2">
    <source>
        <dbReference type="ARBA" id="ARBA00006576"/>
    </source>
</evidence>
<feature type="active site" description="Proton donor" evidence="7">
    <location>
        <position position="73"/>
    </location>
</feature>
<dbReference type="GO" id="GO:0008270">
    <property type="term" value="F:zinc ion binding"/>
    <property type="evidence" value="ECO:0007669"/>
    <property type="project" value="InterPro"/>
</dbReference>
<reference evidence="10 11" key="1">
    <citation type="submission" date="2020-04" db="EMBL/GenBank/DDBJ databases">
        <title>MicrobeNet Type strains.</title>
        <authorList>
            <person name="Nicholson A.C."/>
        </authorList>
    </citation>
    <scope>NUCLEOTIDE SEQUENCE [LARGE SCALE GENOMIC DNA]</scope>
    <source>
        <strain evidence="10 11">CCUG 61472</strain>
    </source>
</reference>
<comment type="caution">
    <text evidence="10">The sequence shown here is derived from an EMBL/GenBank/DDBJ whole genome shotgun (WGS) entry which is preliminary data.</text>
</comment>
<evidence type="ECO:0000256" key="7">
    <source>
        <dbReference type="PIRSR" id="PIRSR006019-1"/>
    </source>
</evidence>
<dbReference type="EMBL" id="JAAXPN010000008">
    <property type="protein sequence ID" value="NKZ24650.1"/>
    <property type="molecule type" value="Genomic_DNA"/>
</dbReference>
<comment type="cofactor">
    <cofactor evidence="1 8">
        <name>Zn(2+)</name>
        <dbReference type="ChEBI" id="CHEBI:29105"/>
    </cofactor>
</comment>
<dbReference type="CDD" id="cd01286">
    <property type="entry name" value="deoxycytidylate_deaminase"/>
    <property type="match status" value="1"/>
</dbReference>
<dbReference type="InterPro" id="IPR016193">
    <property type="entry name" value="Cytidine_deaminase-like"/>
</dbReference>
<dbReference type="AlphaFoldDB" id="A0A7X6S339"/>
<keyword evidence="3 8" id="KW-0479">Metal-binding</keyword>
<sequence>MQERISWDEYFMLQAVALASRSTCNRLSVGAVLVRDNRLIASGYNGSVEGDAHCIDDGDLIVDGHCIRTIHAEQNALLQCAKYGVPVDGAEVYVTDFPCANCTKMLLQAGIKKINYLRNYRNDDFAMHLINLKKVTLNQVHFSSSSQDAVDLAKFTN</sequence>
<dbReference type="PANTHER" id="PTHR11086">
    <property type="entry name" value="DEOXYCYTIDYLATE DEAMINASE-RELATED"/>
    <property type="match status" value="1"/>
</dbReference>
<dbReference type="InterPro" id="IPR015517">
    <property type="entry name" value="dCMP_deaminase-rel"/>
</dbReference>
<dbReference type="SUPFAM" id="SSF53927">
    <property type="entry name" value="Cytidine deaminase-like"/>
    <property type="match status" value="1"/>
</dbReference>
<dbReference type="GO" id="GO:0006220">
    <property type="term" value="P:pyrimidine nucleotide metabolic process"/>
    <property type="evidence" value="ECO:0007669"/>
    <property type="project" value="InterPro"/>
</dbReference>
<dbReference type="PROSITE" id="PS51747">
    <property type="entry name" value="CYT_DCMP_DEAMINASES_2"/>
    <property type="match status" value="1"/>
</dbReference>
<evidence type="ECO:0000313" key="10">
    <source>
        <dbReference type="EMBL" id="NKZ24650.1"/>
    </source>
</evidence>
<keyword evidence="11" id="KW-1185">Reference proteome</keyword>
<dbReference type="InterPro" id="IPR002125">
    <property type="entry name" value="CMP_dCMP_dom"/>
</dbReference>
<dbReference type="Pfam" id="PF00383">
    <property type="entry name" value="dCMP_cyt_deam_1"/>
    <property type="match status" value="1"/>
</dbReference>
<feature type="domain" description="CMP/dCMP-type deaminase" evidence="9">
    <location>
        <begin position="6"/>
        <end position="132"/>
    </location>
</feature>
<dbReference type="PROSITE" id="PS00903">
    <property type="entry name" value="CYT_DCMP_DEAMINASES_1"/>
    <property type="match status" value="1"/>
</dbReference>
<evidence type="ECO:0000256" key="4">
    <source>
        <dbReference type="ARBA" id="ARBA00022801"/>
    </source>
</evidence>
<evidence type="ECO:0000256" key="1">
    <source>
        <dbReference type="ARBA" id="ARBA00001947"/>
    </source>
</evidence>
<dbReference type="NCBIfam" id="TIGR02571">
    <property type="entry name" value="ComEB"/>
    <property type="match status" value="1"/>
</dbReference>
<feature type="binding site" evidence="8">
    <location>
        <position position="99"/>
    </location>
    <ligand>
        <name>Zn(2+)</name>
        <dbReference type="ChEBI" id="CHEBI:29105"/>
        <note>catalytic</note>
    </ligand>
</feature>
<proteinExistence type="inferred from homology"/>
<evidence type="ECO:0000256" key="6">
    <source>
        <dbReference type="NCBIfam" id="TIGR02571"/>
    </source>
</evidence>
<dbReference type="PIRSF" id="PIRSF006019">
    <property type="entry name" value="dCMP_deaminase"/>
    <property type="match status" value="1"/>
</dbReference>
<dbReference type="Proteomes" id="UP000549765">
    <property type="component" value="Unassembled WGS sequence"/>
</dbReference>
<dbReference type="InterPro" id="IPR016192">
    <property type="entry name" value="APOBEC/CMP_deaminase_Zn-bd"/>
</dbReference>
<protein>
    <recommendedName>
        <fullName evidence="6">ComE operon protein 2</fullName>
    </recommendedName>
</protein>
<dbReference type="InterPro" id="IPR035105">
    <property type="entry name" value="Deoxycytidylate_deaminase_dom"/>
</dbReference>
<comment type="similarity">
    <text evidence="2">Belongs to the cytidine and deoxycytidylate deaminase family.</text>
</comment>
<feature type="binding site" evidence="8">
    <location>
        <position position="71"/>
    </location>
    <ligand>
        <name>Zn(2+)</name>
        <dbReference type="ChEBI" id="CHEBI:29105"/>
        <note>catalytic</note>
    </ligand>
</feature>
<evidence type="ECO:0000256" key="5">
    <source>
        <dbReference type="ARBA" id="ARBA00022833"/>
    </source>
</evidence>
<dbReference type="Gene3D" id="3.40.140.10">
    <property type="entry name" value="Cytidine Deaminase, domain 2"/>
    <property type="match status" value="1"/>
</dbReference>